<name>A0A2P1NMB1_9BURK</name>
<dbReference type="Pfam" id="PF13455">
    <property type="entry name" value="MUG113"/>
    <property type="match status" value="1"/>
</dbReference>
<dbReference type="InterPro" id="IPR018306">
    <property type="entry name" value="Phage_T5_Orf172_DNA-bd"/>
</dbReference>
<dbReference type="RefSeq" id="WP_106846738.1">
    <property type="nucleotide sequence ID" value="NZ_CP027792.1"/>
</dbReference>
<evidence type="ECO:0000313" key="3">
    <source>
        <dbReference type="Proteomes" id="UP000241829"/>
    </source>
</evidence>
<evidence type="ECO:0000259" key="1">
    <source>
        <dbReference type="SMART" id="SM00974"/>
    </source>
</evidence>
<dbReference type="KEGG" id="melm:C7H73_11275"/>
<protein>
    <recommendedName>
        <fullName evidence="1">Bacteriophage T5 Orf172 DNA-binding domain-containing protein</fullName>
    </recommendedName>
</protein>
<dbReference type="AlphaFoldDB" id="A0A2P1NMB1"/>
<accession>A0A2P1NMB1</accession>
<organism evidence="2 3">
    <name type="scientific">Pulveribacter suum</name>
    <dbReference type="NCBI Taxonomy" id="2116657"/>
    <lineage>
        <taxon>Bacteria</taxon>
        <taxon>Pseudomonadati</taxon>
        <taxon>Pseudomonadota</taxon>
        <taxon>Betaproteobacteria</taxon>
        <taxon>Burkholderiales</taxon>
        <taxon>Comamonadaceae</taxon>
        <taxon>Pulveribacter</taxon>
    </lineage>
</organism>
<dbReference type="OrthoDB" id="5917870at2"/>
<gene>
    <name evidence="2" type="ORF">C7H73_11275</name>
</gene>
<proteinExistence type="predicted"/>
<sequence>MPVYFIGEDENECSPIKIGVAKNIAVRKRNLQTGNPLGLRLLGWIDTVDSFQLERHLHQHFEATHVRGEWFAIEPADILPILMRAGRDGFVAKNADAFQIVGYDRDAVPEYLGVWEWGDLEVNECCPFCGCLCGMHFQEASQMYHCLNCDALSDFSEAIHATKNWTTEP</sequence>
<feature type="domain" description="Bacteriophage T5 Orf172 DNA-binding" evidence="1">
    <location>
        <begin position="10"/>
        <end position="85"/>
    </location>
</feature>
<dbReference type="Proteomes" id="UP000241829">
    <property type="component" value="Chromosome"/>
</dbReference>
<evidence type="ECO:0000313" key="2">
    <source>
        <dbReference type="EMBL" id="AVP58185.1"/>
    </source>
</evidence>
<keyword evidence="3" id="KW-1185">Reference proteome</keyword>
<dbReference type="SMART" id="SM00974">
    <property type="entry name" value="T5orf172"/>
    <property type="match status" value="1"/>
</dbReference>
<dbReference type="EMBL" id="CP027792">
    <property type="protein sequence ID" value="AVP58185.1"/>
    <property type="molecule type" value="Genomic_DNA"/>
</dbReference>
<reference evidence="3" key="1">
    <citation type="submission" date="2018-03" db="EMBL/GenBank/DDBJ databases">
        <title>Genome sequencing of Melaminivora sp. strain SC2-7.</title>
        <authorList>
            <person name="Kim S.-J."/>
            <person name="Heo J."/>
            <person name="Ahn J.-H."/>
            <person name="Kwon S.-W."/>
        </authorList>
    </citation>
    <scope>NUCLEOTIDE SEQUENCE [LARGE SCALE GENOMIC DNA]</scope>
    <source>
        <strain evidence="3">SC2-7</strain>
    </source>
</reference>